<name>A0A7V1LN91_CALAY</name>
<dbReference type="AlphaFoldDB" id="A0A7V1LN91"/>
<evidence type="ECO:0008006" key="2">
    <source>
        <dbReference type="Google" id="ProtNLM"/>
    </source>
</evidence>
<comment type="caution">
    <text evidence="1">The sequence shown here is derived from an EMBL/GenBank/DDBJ whole genome shotgun (WGS) entry which is preliminary data.</text>
</comment>
<sequence>MNAQDLFGTGVDKPASEIALSQSFLADPYAGLLGNRGFRVRRNDGEDLIRLLEKGQTAAAFISVPDYARLKMPGWRVLPHTAFHCREQAPWALLYFGSAENSLEHIVFREEPLLFRSYLELILRERYEITPHWEDGEKEGLSLFYGGLPALEQAARDAAYWDITDQWYDLTETPLVSHFWIVSEEAEESLIRELELLRSRPLKHSQARASGFFANILKTDFTDEAREGLAGFYDLAFAYAMIEFMPEIKFYGEDEPEEDGGTKK</sequence>
<dbReference type="EMBL" id="DRLD01000219">
    <property type="protein sequence ID" value="HED10612.1"/>
    <property type="molecule type" value="Genomic_DNA"/>
</dbReference>
<protein>
    <recommendedName>
        <fullName evidence="2">ABC transporter substrate-binding protein</fullName>
    </recommendedName>
</protein>
<dbReference type="Proteomes" id="UP000886005">
    <property type="component" value="Unassembled WGS sequence"/>
</dbReference>
<proteinExistence type="predicted"/>
<evidence type="ECO:0000313" key="1">
    <source>
        <dbReference type="EMBL" id="HED10612.1"/>
    </source>
</evidence>
<dbReference type="SUPFAM" id="SSF53850">
    <property type="entry name" value="Periplasmic binding protein-like II"/>
    <property type="match status" value="1"/>
</dbReference>
<gene>
    <name evidence="1" type="ORF">ENJ10_07970</name>
</gene>
<organism evidence="1">
    <name type="scientific">Caldithrix abyssi</name>
    <dbReference type="NCBI Taxonomy" id="187145"/>
    <lineage>
        <taxon>Bacteria</taxon>
        <taxon>Pseudomonadati</taxon>
        <taxon>Calditrichota</taxon>
        <taxon>Calditrichia</taxon>
        <taxon>Calditrichales</taxon>
        <taxon>Calditrichaceae</taxon>
        <taxon>Caldithrix</taxon>
    </lineage>
</organism>
<reference evidence="1" key="1">
    <citation type="journal article" date="2020" name="mSystems">
        <title>Genome- and Community-Level Interaction Insights into Carbon Utilization and Element Cycling Functions of Hydrothermarchaeota in Hydrothermal Sediment.</title>
        <authorList>
            <person name="Zhou Z."/>
            <person name="Liu Y."/>
            <person name="Xu W."/>
            <person name="Pan J."/>
            <person name="Luo Z.H."/>
            <person name="Li M."/>
        </authorList>
    </citation>
    <scope>NUCLEOTIDE SEQUENCE [LARGE SCALE GENOMIC DNA]</scope>
    <source>
        <strain evidence="1">HyVt-456</strain>
    </source>
</reference>
<accession>A0A7V1LN91</accession>